<dbReference type="PANTHER" id="PTHR35201">
    <property type="entry name" value="TERPENE SYNTHASE"/>
    <property type="match status" value="1"/>
</dbReference>
<reference evidence="5 6" key="1">
    <citation type="submission" date="2023-11" db="EMBL/GenBank/DDBJ databases">
        <title>Draft genome sequence and annotation of the polyextremotolerant black yeast-like fungus Aureobasidium pullulans NRRL 62042.</title>
        <authorList>
            <person name="Dielentheis-Frenken M.R.E."/>
            <person name="Wibberg D."/>
            <person name="Blank L.M."/>
            <person name="Tiso T."/>
        </authorList>
    </citation>
    <scope>NUCLEOTIDE SEQUENCE [LARGE SCALE GENOMIC DNA]</scope>
    <source>
        <strain evidence="5 6">NRRL 62042</strain>
    </source>
</reference>
<dbReference type="EMBL" id="JASGXD010000027">
    <property type="protein sequence ID" value="KAK5999322.1"/>
    <property type="molecule type" value="Genomic_DNA"/>
</dbReference>
<dbReference type="Proteomes" id="UP001341245">
    <property type="component" value="Unassembled WGS sequence"/>
</dbReference>
<comment type="similarity">
    <text evidence="2 4">Belongs to the terpene synthase family.</text>
</comment>
<dbReference type="SFLD" id="SFLDG01020">
    <property type="entry name" value="Terpene_Cyclase_Like_2"/>
    <property type="match status" value="1"/>
</dbReference>
<keyword evidence="3 4" id="KW-0460">Magnesium</keyword>
<dbReference type="EC" id="4.2.3.-" evidence="4"/>
<organism evidence="5 6">
    <name type="scientific">Aureobasidium pullulans</name>
    <name type="common">Black yeast</name>
    <name type="synonym">Pullularia pullulans</name>
    <dbReference type="NCBI Taxonomy" id="5580"/>
    <lineage>
        <taxon>Eukaryota</taxon>
        <taxon>Fungi</taxon>
        <taxon>Dikarya</taxon>
        <taxon>Ascomycota</taxon>
        <taxon>Pezizomycotina</taxon>
        <taxon>Dothideomycetes</taxon>
        <taxon>Dothideomycetidae</taxon>
        <taxon>Dothideales</taxon>
        <taxon>Saccotheciaceae</taxon>
        <taxon>Aureobasidium</taxon>
    </lineage>
</organism>
<proteinExistence type="inferred from homology"/>
<evidence type="ECO:0000313" key="5">
    <source>
        <dbReference type="EMBL" id="KAK5999322.1"/>
    </source>
</evidence>
<dbReference type="InterPro" id="IPR008949">
    <property type="entry name" value="Isoprenoid_synthase_dom_sf"/>
</dbReference>
<evidence type="ECO:0000256" key="2">
    <source>
        <dbReference type="ARBA" id="ARBA00006333"/>
    </source>
</evidence>
<protein>
    <recommendedName>
        <fullName evidence="4">Terpene synthase</fullName>
        <ecNumber evidence="4">4.2.3.-</ecNumber>
    </recommendedName>
</protein>
<dbReference type="Gene3D" id="1.10.600.10">
    <property type="entry name" value="Farnesyl Diphosphate Synthase"/>
    <property type="match status" value="1"/>
</dbReference>
<keyword evidence="4" id="KW-0456">Lyase</keyword>
<evidence type="ECO:0000256" key="1">
    <source>
        <dbReference type="ARBA" id="ARBA00001946"/>
    </source>
</evidence>
<keyword evidence="4" id="KW-0479">Metal-binding</keyword>
<dbReference type="SFLD" id="SFLDS00005">
    <property type="entry name" value="Isoprenoid_Synthase_Type_I"/>
    <property type="match status" value="1"/>
</dbReference>
<dbReference type="Pfam" id="PF19086">
    <property type="entry name" value="Terpene_syn_C_2"/>
    <property type="match status" value="1"/>
</dbReference>
<evidence type="ECO:0000256" key="3">
    <source>
        <dbReference type="ARBA" id="ARBA00022842"/>
    </source>
</evidence>
<evidence type="ECO:0000256" key="4">
    <source>
        <dbReference type="RuleBase" id="RU366034"/>
    </source>
</evidence>
<keyword evidence="6" id="KW-1185">Reference proteome</keyword>
<sequence>MSVIVQRAPDDPRPLDDPRIDLSKRLKSHSFYIPNLRTAYKDWPEDVSPHYPELKEALNKRIEDLYPPQRAAALIKGDYGLLSSMWWPRASAERLKTCTFWFLWLFTWDDEIDQSTSELFINIDNANAFREESYHFVRHVLGVGNEATAKWGFDQNPPHRPLICSLDVIGAELSKVYDKDQIMCFVDEIYYYMDCQQREQRRKLTGVIPTPEQYWETRLGTSAVTSMLALNEFADSQSLPRWVMTHPRMTDIWREVNLNMSLSNDMLSLRKEIKHGDIDSIVPVLIFNTNLTVQEAIADTCTQLQKNIGRFDQWSDELCTAVQVKQPSILEDVKSFITGCKYNQMANLMWSLKTSRYGLGDIPRDEHGGMTIVVD</sequence>
<comment type="cofactor">
    <cofactor evidence="1 4">
        <name>Mg(2+)</name>
        <dbReference type="ChEBI" id="CHEBI:18420"/>
    </cofactor>
</comment>
<gene>
    <name evidence="5" type="ORF">QM012_005597</name>
</gene>
<comment type="caution">
    <text evidence="5">The sequence shown here is derived from an EMBL/GenBank/DDBJ whole genome shotgun (WGS) entry which is preliminary data.</text>
</comment>
<dbReference type="PANTHER" id="PTHR35201:SF4">
    <property type="entry name" value="BETA-PINACENE SYNTHASE-RELATED"/>
    <property type="match status" value="1"/>
</dbReference>
<dbReference type="SUPFAM" id="SSF48576">
    <property type="entry name" value="Terpenoid synthases"/>
    <property type="match status" value="1"/>
</dbReference>
<dbReference type="InterPro" id="IPR034686">
    <property type="entry name" value="Terpene_cyclase-like_2"/>
</dbReference>
<accession>A0ABR0T4Q8</accession>
<evidence type="ECO:0000313" key="6">
    <source>
        <dbReference type="Proteomes" id="UP001341245"/>
    </source>
</evidence>
<name>A0ABR0T4Q8_AURPU</name>